<dbReference type="Proteomes" id="UP001218218">
    <property type="component" value="Unassembled WGS sequence"/>
</dbReference>
<gene>
    <name evidence="1" type="ORF">DFH08DRAFT_817551</name>
</gene>
<name>A0AAD7EID0_9AGAR</name>
<accession>A0AAD7EID0</accession>
<evidence type="ECO:0000313" key="1">
    <source>
        <dbReference type="EMBL" id="KAJ7323522.1"/>
    </source>
</evidence>
<protein>
    <submittedName>
        <fullName evidence="1">Uncharacterized protein</fullName>
    </submittedName>
</protein>
<organism evidence="1 2">
    <name type="scientific">Mycena albidolilacea</name>
    <dbReference type="NCBI Taxonomy" id="1033008"/>
    <lineage>
        <taxon>Eukaryota</taxon>
        <taxon>Fungi</taxon>
        <taxon>Dikarya</taxon>
        <taxon>Basidiomycota</taxon>
        <taxon>Agaricomycotina</taxon>
        <taxon>Agaricomycetes</taxon>
        <taxon>Agaricomycetidae</taxon>
        <taxon>Agaricales</taxon>
        <taxon>Marasmiineae</taxon>
        <taxon>Mycenaceae</taxon>
        <taxon>Mycena</taxon>
    </lineage>
</organism>
<dbReference type="EMBL" id="JARIHO010000046">
    <property type="protein sequence ID" value="KAJ7323522.1"/>
    <property type="molecule type" value="Genomic_DNA"/>
</dbReference>
<sequence length="148" mass="16237">MVRTTCENMKQDVPVCAGAKHTRVRRKAPAASNGTGVWTMRLISMIEGERDIRSHLQLRKCADHVDDTRAPGNEQLAAMNSLVVNKTTAARTPDHVAASKPGSIIENLLGTCWHQKPIQTLASEVLRMEISCLAGYLKWSSLGFIAAR</sequence>
<keyword evidence="2" id="KW-1185">Reference proteome</keyword>
<dbReference type="AlphaFoldDB" id="A0AAD7EID0"/>
<evidence type="ECO:0000313" key="2">
    <source>
        <dbReference type="Proteomes" id="UP001218218"/>
    </source>
</evidence>
<proteinExistence type="predicted"/>
<comment type="caution">
    <text evidence="1">The sequence shown here is derived from an EMBL/GenBank/DDBJ whole genome shotgun (WGS) entry which is preliminary data.</text>
</comment>
<reference evidence="1" key="1">
    <citation type="submission" date="2023-03" db="EMBL/GenBank/DDBJ databases">
        <title>Massive genome expansion in bonnet fungi (Mycena s.s.) driven by repeated elements and novel gene families across ecological guilds.</title>
        <authorList>
            <consortium name="Lawrence Berkeley National Laboratory"/>
            <person name="Harder C.B."/>
            <person name="Miyauchi S."/>
            <person name="Viragh M."/>
            <person name="Kuo A."/>
            <person name="Thoen E."/>
            <person name="Andreopoulos B."/>
            <person name="Lu D."/>
            <person name="Skrede I."/>
            <person name="Drula E."/>
            <person name="Henrissat B."/>
            <person name="Morin E."/>
            <person name="Kohler A."/>
            <person name="Barry K."/>
            <person name="LaButti K."/>
            <person name="Morin E."/>
            <person name="Salamov A."/>
            <person name="Lipzen A."/>
            <person name="Mereny Z."/>
            <person name="Hegedus B."/>
            <person name="Baldrian P."/>
            <person name="Stursova M."/>
            <person name="Weitz H."/>
            <person name="Taylor A."/>
            <person name="Grigoriev I.V."/>
            <person name="Nagy L.G."/>
            <person name="Martin F."/>
            <person name="Kauserud H."/>
        </authorList>
    </citation>
    <scope>NUCLEOTIDE SEQUENCE</scope>
    <source>
        <strain evidence="1">CBHHK002</strain>
    </source>
</reference>